<keyword evidence="6" id="KW-0997">Cell inner membrane</keyword>
<evidence type="ECO:0000256" key="1">
    <source>
        <dbReference type="ARBA" id="ARBA00004418"/>
    </source>
</evidence>
<dbReference type="InterPro" id="IPR019546">
    <property type="entry name" value="TAT_signal_bac_arc"/>
</dbReference>
<keyword evidence="5" id="KW-1003">Cell membrane</keyword>
<evidence type="ECO:0000256" key="9">
    <source>
        <dbReference type="ARBA" id="ARBA00023136"/>
    </source>
</evidence>
<comment type="similarity">
    <text evidence="3">Belongs to the bacterial solute-binding protein SsuA/TauA family.</text>
</comment>
<dbReference type="GO" id="GO:0042597">
    <property type="term" value="C:periplasmic space"/>
    <property type="evidence" value="ECO:0007669"/>
    <property type="project" value="UniProtKB-SubCell"/>
</dbReference>
<evidence type="ECO:0000256" key="6">
    <source>
        <dbReference type="ARBA" id="ARBA00022519"/>
    </source>
</evidence>
<keyword evidence="11" id="KW-1185">Reference proteome</keyword>
<comment type="caution">
    <text evidence="10">The sequence shown here is derived from an EMBL/GenBank/DDBJ whole genome shotgun (WGS) entry which is preliminary data.</text>
</comment>
<dbReference type="InterPro" id="IPR044527">
    <property type="entry name" value="NrtA/CpmA_ABC-bd_dom"/>
</dbReference>
<evidence type="ECO:0000313" key="10">
    <source>
        <dbReference type="EMBL" id="MBE9032751.1"/>
    </source>
</evidence>
<name>A0A928VQD4_9CYAN</name>
<dbReference type="EMBL" id="JADEXQ010000123">
    <property type="protein sequence ID" value="MBE9032751.1"/>
    <property type="molecule type" value="Genomic_DNA"/>
</dbReference>
<dbReference type="Proteomes" id="UP000625316">
    <property type="component" value="Unassembled WGS sequence"/>
</dbReference>
<dbReference type="GO" id="GO:0005886">
    <property type="term" value="C:plasma membrane"/>
    <property type="evidence" value="ECO:0007669"/>
    <property type="project" value="UniProtKB-SubCell"/>
</dbReference>
<evidence type="ECO:0000256" key="5">
    <source>
        <dbReference type="ARBA" id="ARBA00022475"/>
    </source>
</evidence>
<proteinExistence type="inferred from homology"/>
<evidence type="ECO:0000256" key="7">
    <source>
        <dbReference type="ARBA" id="ARBA00022729"/>
    </source>
</evidence>
<evidence type="ECO:0000313" key="11">
    <source>
        <dbReference type="Proteomes" id="UP000625316"/>
    </source>
</evidence>
<dbReference type="Pfam" id="PF13379">
    <property type="entry name" value="NMT1_2"/>
    <property type="match status" value="1"/>
</dbReference>
<dbReference type="RefSeq" id="WP_264327568.1">
    <property type="nucleotide sequence ID" value="NZ_JADEXQ010000123.1"/>
</dbReference>
<comment type="subcellular location">
    <subcellularLocation>
        <location evidence="2">Cell inner membrane</location>
    </subcellularLocation>
    <subcellularLocation>
        <location evidence="1">Periplasm</location>
    </subcellularLocation>
</comment>
<evidence type="ECO:0000256" key="3">
    <source>
        <dbReference type="ARBA" id="ARBA00010742"/>
    </source>
</evidence>
<keyword evidence="7" id="KW-0732">Signal</keyword>
<protein>
    <submittedName>
        <fullName evidence="10">ABC transporter substrate-binding protein</fullName>
    </submittedName>
</protein>
<keyword evidence="4" id="KW-0813">Transport</keyword>
<evidence type="ECO:0000256" key="4">
    <source>
        <dbReference type="ARBA" id="ARBA00022448"/>
    </source>
</evidence>
<keyword evidence="8" id="KW-0406">Ion transport</keyword>
<evidence type="ECO:0000256" key="2">
    <source>
        <dbReference type="ARBA" id="ARBA00004533"/>
    </source>
</evidence>
<evidence type="ECO:0000256" key="8">
    <source>
        <dbReference type="ARBA" id="ARBA00023065"/>
    </source>
</evidence>
<accession>A0A928VQD4</accession>
<dbReference type="PANTHER" id="PTHR30024">
    <property type="entry name" value="ALIPHATIC SULFONATES-BINDING PROTEIN-RELATED"/>
    <property type="match status" value="1"/>
</dbReference>
<dbReference type="AlphaFoldDB" id="A0A928VQD4"/>
<dbReference type="NCBIfam" id="TIGR01409">
    <property type="entry name" value="TAT_signal_seq"/>
    <property type="match status" value="1"/>
</dbReference>
<dbReference type="GO" id="GO:0006811">
    <property type="term" value="P:monoatomic ion transport"/>
    <property type="evidence" value="ECO:0007669"/>
    <property type="project" value="UniProtKB-KW"/>
</dbReference>
<dbReference type="Gene3D" id="3.40.190.10">
    <property type="entry name" value="Periplasmic binding protein-like II"/>
    <property type="match status" value="2"/>
</dbReference>
<dbReference type="CDD" id="cd13553">
    <property type="entry name" value="PBP2_NrtA_CpmA_like"/>
    <property type="match status" value="1"/>
</dbReference>
<sequence>MVMSGSPTREWDNLTCDRGPISAMELRCVICGNFHSTDEHWRLMAEMPQNPAAMIDDLVKMRLYKTEAIETADAISQAELRTALFIQMAGQGSPQREQLVRDLIKLAGGLDQAFSAAFGPKAGEFFTDAKRVSQITRRKFLQNVAVGAALTTLASCGPNAEPPKTSSADGDGQAPGQLEKKNLKVAFLPITCATPIIMSKPLGIYEKHGLNVELMKYSSWSVVRDAAIAGELDAYHMLAPMPIAMSLGLGSTPFSVKLASIENNNGQGIAVAKKHLGNVKGPADFKGMTIGIPYDYSNHNLLLRYYLASGGLDPDKDVKLLILPPPDAIAKMAAGQIDAFILPDNFTQRVVRDDIGFIHLLTKDLWSGHPCCAFVAAQNWIDENPNTFKALNKAIIDGATYANNPANRKEIAAAIAPRKYLNQPLDVLEAVMTGKFEDGQGNTLDVPDRINFDPYPWKSFASWIATQLVRWDYLPTEKANYDEIGEKIFLTDLARQLATELGVDAPKEISRIEQMKLGNFDPSKAADYLKEQMG</sequence>
<dbReference type="PANTHER" id="PTHR30024:SF47">
    <property type="entry name" value="TAURINE-BINDING PERIPLASMIC PROTEIN"/>
    <property type="match status" value="1"/>
</dbReference>
<organism evidence="10 11">
    <name type="scientific">Romeriopsis navalis LEGE 11480</name>
    <dbReference type="NCBI Taxonomy" id="2777977"/>
    <lineage>
        <taxon>Bacteria</taxon>
        <taxon>Bacillati</taxon>
        <taxon>Cyanobacteriota</taxon>
        <taxon>Cyanophyceae</taxon>
        <taxon>Leptolyngbyales</taxon>
        <taxon>Leptolyngbyaceae</taxon>
        <taxon>Romeriopsis</taxon>
        <taxon>Romeriopsis navalis</taxon>
    </lineage>
</organism>
<reference evidence="10" key="1">
    <citation type="submission" date="2020-10" db="EMBL/GenBank/DDBJ databases">
        <authorList>
            <person name="Castelo-Branco R."/>
            <person name="Eusebio N."/>
            <person name="Adriana R."/>
            <person name="Vieira A."/>
            <person name="Brugerolle De Fraissinette N."/>
            <person name="Rezende De Castro R."/>
            <person name="Schneider M.P."/>
            <person name="Vasconcelos V."/>
            <person name="Leao P.N."/>
        </authorList>
    </citation>
    <scope>NUCLEOTIDE SEQUENCE</scope>
    <source>
        <strain evidence="10">LEGE 11480</strain>
    </source>
</reference>
<dbReference type="SUPFAM" id="SSF53850">
    <property type="entry name" value="Periplasmic binding protein-like II"/>
    <property type="match status" value="1"/>
</dbReference>
<keyword evidence="9" id="KW-0472">Membrane</keyword>
<gene>
    <name evidence="10" type="ORF">IQ266_23730</name>
</gene>